<organism evidence="1">
    <name type="scientific">mine drainage metagenome</name>
    <dbReference type="NCBI Taxonomy" id="410659"/>
    <lineage>
        <taxon>unclassified sequences</taxon>
        <taxon>metagenomes</taxon>
        <taxon>ecological metagenomes</taxon>
    </lineage>
</organism>
<protein>
    <submittedName>
        <fullName evidence="1">Phosphoesterase</fullName>
    </submittedName>
</protein>
<dbReference type="AlphaFoldDB" id="T0ZFB4"/>
<reference evidence="1" key="1">
    <citation type="submission" date="2013-08" db="EMBL/GenBank/DDBJ databases">
        <authorList>
            <person name="Mendez C."/>
            <person name="Richter M."/>
            <person name="Ferrer M."/>
            <person name="Sanchez J."/>
        </authorList>
    </citation>
    <scope>NUCLEOTIDE SEQUENCE</scope>
</reference>
<evidence type="ECO:0000313" key="1">
    <source>
        <dbReference type="EMBL" id="EQD28390.1"/>
    </source>
</evidence>
<feature type="non-terminal residue" evidence="1">
    <location>
        <position position="173"/>
    </location>
</feature>
<name>T0ZFB4_9ZZZZ</name>
<reference evidence="1" key="2">
    <citation type="journal article" date="2014" name="ISME J.">
        <title>Microbial stratification in low pH oxic and suboxic macroscopic growths along an acid mine drainage.</title>
        <authorList>
            <person name="Mendez-Garcia C."/>
            <person name="Mesa V."/>
            <person name="Sprenger R.R."/>
            <person name="Richter M."/>
            <person name="Diez M.S."/>
            <person name="Solano J."/>
            <person name="Bargiela R."/>
            <person name="Golyshina O.V."/>
            <person name="Manteca A."/>
            <person name="Ramos J.L."/>
            <person name="Gallego J.R."/>
            <person name="Llorente I."/>
            <person name="Martins Dos Santos V.A."/>
            <person name="Jensen O.N."/>
            <person name="Pelaez A.I."/>
            <person name="Sanchez J."/>
            <person name="Ferrer M."/>
        </authorList>
    </citation>
    <scope>NUCLEOTIDE SEQUENCE</scope>
</reference>
<comment type="caution">
    <text evidence="1">The sequence shown here is derived from an EMBL/GenBank/DDBJ whole genome shotgun (WGS) entry which is preliminary data.</text>
</comment>
<accession>T0ZFB4</accession>
<proteinExistence type="predicted"/>
<sequence length="173" mass="18023">MVLAAVALAGCTAARPHVSTAGVLRGRLSDLAAVTHVIATGRRISPIGRLARTANFPSTVVVSKGLAYVLADGATHTQSVVRYDAATLAAKGSVVGFRGSVKKTGPRGVLKIPHENFFQGLAAGPHGALYAAGGSSDVLVAVRAGRKGFALARRYPLEYYPFPKDQYPYGYQG</sequence>
<dbReference type="EMBL" id="AUZZ01010888">
    <property type="protein sequence ID" value="EQD28390.1"/>
    <property type="molecule type" value="Genomic_DNA"/>
</dbReference>
<gene>
    <name evidence="1" type="ORF">B2A_14963</name>
</gene>